<evidence type="ECO:0000256" key="4">
    <source>
        <dbReference type="ARBA" id="ARBA00023163"/>
    </source>
</evidence>
<protein>
    <submittedName>
        <fullName evidence="6">LysR family transcriptional regulator</fullName>
    </submittedName>
</protein>
<dbReference type="InterPro" id="IPR005119">
    <property type="entry name" value="LysR_subst-bd"/>
</dbReference>
<dbReference type="Pfam" id="PF00126">
    <property type="entry name" value="HTH_1"/>
    <property type="match status" value="1"/>
</dbReference>
<dbReference type="Gene3D" id="3.40.190.10">
    <property type="entry name" value="Periplasmic binding protein-like II"/>
    <property type="match status" value="2"/>
</dbReference>
<feature type="domain" description="HTH lysR-type" evidence="5">
    <location>
        <begin position="1"/>
        <end position="58"/>
    </location>
</feature>
<dbReference type="InterPro" id="IPR050176">
    <property type="entry name" value="LTTR"/>
</dbReference>
<dbReference type="FunFam" id="1.10.10.10:FF:000001">
    <property type="entry name" value="LysR family transcriptional regulator"/>
    <property type="match status" value="1"/>
</dbReference>
<proteinExistence type="inferred from homology"/>
<evidence type="ECO:0000256" key="1">
    <source>
        <dbReference type="ARBA" id="ARBA00009437"/>
    </source>
</evidence>
<dbReference type="PANTHER" id="PTHR30579">
    <property type="entry name" value="TRANSCRIPTIONAL REGULATOR"/>
    <property type="match status" value="1"/>
</dbReference>
<keyword evidence="2" id="KW-0805">Transcription regulation</keyword>
<dbReference type="InterPro" id="IPR000847">
    <property type="entry name" value="LysR_HTH_N"/>
</dbReference>
<name>A0A9Q3ULR2_9GAMM</name>
<accession>A0A9Q3ULR2</accession>
<reference evidence="6" key="1">
    <citation type="submission" date="2021-10" db="EMBL/GenBank/DDBJ databases">
        <title>The diversity and Nitrogen Metabolism of Culturable Nitrate-Utilizing Bacteria Within the Oxygen Minimum Zone of the Changjiang (Yangtze River)Estuary.</title>
        <authorList>
            <person name="Zhang D."/>
            <person name="Zheng J."/>
            <person name="Liu S."/>
            <person name="He W."/>
        </authorList>
    </citation>
    <scope>NUCLEOTIDE SEQUENCE</scope>
    <source>
        <strain evidence="6">FXH-223</strain>
    </source>
</reference>
<evidence type="ECO:0000259" key="5">
    <source>
        <dbReference type="PROSITE" id="PS50931"/>
    </source>
</evidence>
<dbReference type="GO" id="GO:0003677">
    <property type="term" value="F:DNA binding"/>
    <property type="evidence" value="ECO:0007669"/>
    <property type="project" value="UniProtKB-KW"/>
</dbReference>
<keyword evidence="4" id="KW-0804">Transcription</keyword>
<dbReference type="InterPro" id="IPR036388">
    <property type="entry name" value="WH-like_DNA-bd_sf"/>
</dbReference>
<dbReference type="SUPFAM" id="SSF46785">
    <property type="entry name" value="Winged helix' DNA-binding domain"/>
    <property type="match status" value="1"/>
</dbReference>
<dbReference type="Proteomes" id="UP001108027">
    <property type="component" value="Unassembled WGS sequence"/>
</dbReference>
<keyword evidence="7" id="KW-1185">Reference proteome</keyword>
<organism evidence="6 7">
    <name type="scientific">Alloalcanivorax marinus</name>
    <dbReference type="NCBI Taxonomy" id="1177169"/>
    <lineage>
        <taxon>Bacteria</taxon>
        <taxon>Pseudomonadati</taxon>
        <taxon>Pseudomonadota</taxon>
        <taxon>Gammaproteobacteria</taxon>
        <taxon>Oceanospirillales</taxon>
        <taxon>Alcanivoracaceae</taxon>
        <taxon>Alloalcanivorax</taxon>
    </lineage>
</organism>
<keyword evidence="3" id="KW-0238">DNA-binding</keyword>
<dbReference type="InterPro" id="IPR036390">
    <property type="entry name" value="WH_DNA-bd_sf"/>
</dbReference>
<dbReference type="Gene3D" id="1.10.10.10">
    <property type="entry name" value="Winged helix-like DNA-binding domain superfamily/Winged helix DNA-binding domain"/>
    <property type="match status" value="1"/>
</dbReference>
<dbReference type="PRINTS" id="PR00039">
    <property type="entry name" value="HTHLYSR"/>
</dbReference>
<dbReference type="Pfam" id="PF03466">
    <property type="entry name" value="LysR_substrate"/>
    <property type="match status" value="1"/>
</dbReference>
<dbReference type="PANTHER" id="PTHR30579:SF8">
    <property type="entry name" value="HTH-TYPE TRANSCRIPTIONAL REGULATOR HDFR"/>
    <property type="match status" value="1"/>
</dbReference>
<sequence>MDIELARTFLEIVRSGSFMAAAERLHVTQTTVTARIHNLEGQLGCRLFVRNRSGARLTTNGEQFAGHASQLVRTWDAARRSLPLPEGAGRTVTLGAEISLWNPWLLDWLMALREDCPDAAVRAEVGERATLNEKLEQGVLDAALVHQPDYWPGMQVEQLMEEKLILVRDAHTASPYVYVDWGADFRRQHDSAWPERARAGVTIDLGPLALRYILRYGGSGYFRTRVVQPYLESGELRREEAAPEFSYPVYLIYGRHQQSAVMTQVIEALRALVSSEGAAPK</sequence>
<dbReference type="AlphaFoldDB" id="A0A9Q3ULR2"/>
<gene>
    <name evidence="6" type="ORF">LL252_08140</name>
</gene>
<comment type="similarity">
    <text evidence="1">Belongs to the LysR transcriptional regulatory family.</text>
</comment>
<evidence type="ECO:0000313" key="7">
    <source>
        <dbReference type="Proteomes" id="UP001108027"/>
    </source>
</evidence>
<dbReference type="PROSITE" id="PS50931">
    <property type="entry name" value="HTH_LYSR"/>
    <property type="match status" value="1"/>
</dbReference>
<comment type="caution">
    <text evidence="6">The sequence shown here is derived from an EMBL/GenBank/DDBJ whole genome shotgun (WGS) entry which is preliminary data.</text>
</comment>
<dbReference type="SUPFAM" id="SSF53850">
    <property type="entry name" value="Periplasmic binding protein-like II"/>
    <property type="match status" value="1"/>
</dbReference>
<dbReference type="EMBL" id="JAJGNA010000007">
    <property type="protein sequence ID" value="MCC4308540.1"/>
    <property type="molecule type" value="Genomic_DNA"/>
</dbReference>
<evidence type="ECO:0000256" key="2">
    <source>
        <dbReference type="ARBA" id="ARBA00023015"/>
    </source>
</evidence>
<dbReference type="RefSeq" id="WP_228233705.1">
    <property type="nucleotide sequence ID" value="NZ_ARXL01000006.1"/>
</dbReference>
<dbReference type="GO" id="GO:0003700">
    <property type="term" value="F:DNA-binding transcription factor activity"/>
    <property type="evidence" value="ECO:0007669"/>
    <property type="project" value="InterPro"/>
</dbReference>
<evidence type="ECO:0000313" key="6">
    <source>
        <dbReference type="EMBL" id="MCC4308540.1"/>
    </source>
</evidence>
<evidence type="ECO:0000256" key="3">
    <source>
        <dbReference type="ARBA" id="ARBA00023125"/>
    </source>
</evidence>